<keyword evidence="3" id="KW-1185">Reference proteome</keyword>
<protein>
    <submittedName>
        <fullName evidence="2">Uncharacterized protein</fullName>
    </submittedName>
</protein>
<reference evidence="2 3" key="1">
    <citation type="submission" date="2019-07" db="EMBL/GenBank/DDBJ databases">
        <title>Diversity of Bacteria from Kongsfjorden, Arctic.</title>
        <authorList>
            <person name="Yu Y."/>
        </authorList>
    </citation>
    <scope>NUCLEOTIDE SEQUENCE [LARGE SCALE GENOMIC DNA]</scope>
    <source>
        <strain evidence="2 3">SM1923</strain>
    </source>
</reference>
<evidence type="ECO:0000313" key="3">
    <source>
        <dbReference type="Proteomes" id="UP000319941"/>
    </source>
</evidence>
<evidence type="ECO:0000313" key="2">
    <source>
        <dbReference type="EMBL" id="TVU73549.1"/>
    </source>
</evidence>
<gene>
    <name evidence="2" type="ORF">FQP86_00230</name>
</gene>
<feature type="transmembrane region" description="Helical" evidence="1">
    <location>
        <begin position="28"/>
        <end position="47"/>
    </location>
</feature>
<dbReference type="OrthoDB" id="8071692at2"/>
<name>A0A558HWS4_9GAMM</name>
<dbReference type="AlphaFoldDB" id="A0A558HWS4"/>
<proteinExistence type="predicted"/>
<dbReference type="RefSeq" id="WP_144726210.1">
    <property type="nucleotide sequence ID" value="NZ_CAWOWR010000001.1"/>
</dbReference>
<dbReference type="Proteomes" id="UP000319941">
    <property type="component" value="Unassembled WGS sequence"/>
</dbReference>
<organism evidence="2 3">
    <name type="scientific">Cobetia crustatorum</name>
    <dbReference type="NCBI Taxonomy" id="553385"/>
    <lineage>
        <taxon>Bacteria</taxon>
        <taxon>Pseudomonadati</taxon>
        <taxon>Pseudomonadota</taxon>
        <taxon>Gammaproteobacteria</taxon>
        <taxon>Oceanospirillales</taxon>
        <taxon>Halomonadaceae</taxon>
        <taxon>Cobetia</taxon>
    </lineage>
</organism>
<dbReference type="EMBL" id="VNFH01000001">
    <property type="protein sequence ID" value="TVU73549.1"/>
    <property type="molecule type" value="Genomic_DNA"/>
</dbReference>
<sequence length="231" mass="25393">MTQHSGLSEQGAEALYAAPRIAHRQRPWLLLMTAIVLAFELSMLWLARDPQVDDHYRRYFIDHATTCYRPIGEVPVIEMGNTYAVRKGEVLGNCGVLWAGFYSPKEDQAVSARLAEVTLRLKVAPGLHQPVVVGMDLSRYPDNAEPLPVQVVVNGTLLTHWPVGGSKERFEVDIPERLIASDGSISMTLKGPPPIAPRDVGLNANKFPIGLRLDVIALHSSPRTTAQKAGE</sequence>
<evidence type="ECO:0000256" key="1">
    <source>
        <dbReference type="SAM" id="Phobius"/>
    </source>
</evidence>
<comment type="caution">
    <text evidence="2">The sequence shown here is derived from an EMBL/GenBank/DDBJ whole genome shotgun (WGS) entry which is preliminary data.</text>
</comment>
<keyword evidence="1" id="KW-0472">Membrane</keyword>
<keyword evidence="1" id="KW-0812">Transmembrane</keyword>
<accession>A0A558HWS4</accession>
<keyword evidence="1" id="KW-1133">Transmembrane helix</keyword>
<dbReference type="STRING" id="553385.GCA_000591415_01512"/>